<organism evidence="2 3">
    <name type="scientific">Streptomyces humicola</name>
    <dbReference type="NCBI Taxonomy" id="2953240"/>
    <lineage>
        <taxon>Bacteria</taxon>
        <taxon>Bacillati</taxon>
        <taxon>Actinomycetota</taxon>
        <taxon>Actinomycetes</taxon>
        <taxon>Kitasatosporales</taxon>
        <taxon>Streptomycetaceae</taxon>
        <taxon>Streptomyces</taxon>
    </lineage>
</organism>
<dbReference type="RefSeq" id="WP_255923669.1">
    <property type="nucleotide sequence ID" value="NZ_JANFNG010000038.1"/>
</dbReference>
<accession>A0ABT1Q3V3</accession>
<gene>
    <name evidence="2" type="ORF">NGB36_29515</name>
</gene>
<dbReference type="EMBL" id="JANFNG010000038">
    <property type="protein sequence ID" value="MCQ4084603.1"/>
    <property type="molecule type" value="Genomic_DNA"/>
</dbReference>
<evidence type="ECO:0000313" key="3">
    <source>
        <dbReference type="Proteomes" id="UP001057702"/>
    </source>
</evidence>
<protein>
    <submittedName>
        <fullName evidence="2">Uncharacterized protein</fullName>
    </submittedName>
</protein>
<sequence length="88" mass="9360">MATPSLTASPSTLTVSAHRARRALNAVVTKVSRWEHRTNRTGPADLDLVLTLPQASRPAELAGPGTARPRGRTAAKRAGRRRAAATRP</sequence>
<reference evidence="2" key="1">
    <citation type="submission" date="2022-06" db="EMBL/GenBank/DDBJ databases">
        <title>Draft genome sequence of Streptomyces sp. RB6PN25 isolated from peat swamp forest in Thailand.</title>
        <authorList>
            <person name="Duangmal K."/>
            <person name="Klaysubun C."/>
        </authorList>
    </citation>
    <scope>NUCLEOTIDE SEQUENCE</scope>
    <source>
        <strain evidence="2">RB6PN25</strain>
    </source>
</reference>
<feature type="compositionally biased region" description="Basic residues" evidence="1">
    <location>
        <begin position="69"/>
        <end position="88"/>
    </location>
</feature>
<comment type="caution">
    <text evidence="2">The sequence shown here is derived from an EMBL/GenBank/DDBJ whole genome shotgun (WGS) entry which is preliminary data.</text>
</comment>
<keyword evidence="3" id="KW-1185">Reference proteome</keyword>
<proteinExistence type="predicted"/>
<name>A0ABT1Q3V3_9ACTN</name>
<evidence type="ECO:0000313" key="2">
    <source>
        <dbReference type="EMBL" id="MCQ4084603.1"/>
    </source>
</evidence>
<evidence type="ECO:0000256" key="1">
    <source>
        <dbReference type="SAM" id="MobiDB-lite"/>
    </source>
</evidence>
<feature type="region of interest" description="Disordered" evidence="1">
    <location>
        <begin position="56"/>
        <end position="88"/>
    </location>
</feature>
<dbReference type="Proteomes" id="UP001057702">
    <property type="component" value="Unassembled WGS sequence"/>
</dbReference>